<organism evidence="1 2">
    <name type="scientific">Durusdinium trenchii</name>
    <dbReference type="NCBI Taxonomy" id="1381693"/>
    <lineage>
        <taxon>Eukaryota</taxon>
        <taxon>Sar</taxon>
        <taxon>Alveolata</taxon>
        <taxon>Dinophyceae</taxon>
        <taxon>Suessiales</taxon>
        <taxon>Symbiodiniaceae</taxon>
        <taxon>Durusdinium</taxon>
    </lineage>
</organism>
<dbReference type="EMBL" id="CAXAMN010008613">
    <property type="protein sequence ID" value="CAK9025930.1"/>
    <property type="molecule type" value="Genomic_DNA"/>
</dbReference>
<evidence type="ECO:0000313" key="1">
    <source>
        <dbReference type="EMBL" id="CAK9025930.1"/>
    </source>
</evidence>
<comment type="caution">
    <text evidence="1">The sequence shown here is derived from an EMBL/GenBank/DDBJ whole genome shotgun (WGS) entry which is preliminary data.</text>
</comment>
<gene>
    <name evidence="1" type="ORF">CCMP2556_LOCUS16169</name>
</gene>
<proteinExistence type="predicted"/>
<name>A0ABP0KGI3_9DINO</name>
<protein>
    <submittedName>
        <fullName evidence="1">Uncharacterized protein</fullName>
    </submittedName>
</protein>
<dbReference type="Proteomes" id="UP001642484">
    <property type="component" value="Unassembled WGS sequence"/>
</dbReference>
<evidence type="ECO:0000313" key="2">
    <source>
        <dbReference type="Proteomes" id="UP001642484"/>
    </source>
</evidence>
<keyword evidence="2" id="KW-1185">Reference proteome</keyword>
<reference evidence="1 2" key="1">
    <citation type="submission" date="2024-02" db="EMBL/GenBank/DDBJ databases">
        <authorList>
            <person name="Chen Y."/>
            <person name="Shah S."/>
            <person name="Dougan E. K."/>
            <person name="Thang M."/>
            <person name="Chan C."/>
        </authorList>
    </citation>
    <scope>NUCLEOTIDE SEQUENCE [LARGE SCALE GENOMIC DNA]</scope>
</reference>
<accession>A0ABP0KGI3</accession>
<sequence length="393" mass="41089">MKMLCQALLLVVTATAAPAAPVAASLSPRAQLLQLLKQAPDASPATLAEVAGALGSLALEADRSQDDGATITAIRTMITSLTTAIQEQHTTAQTALQNQSNFDTCVKAKDIALSEAAKMATTTTTLPTTTTSGAPTTTVTTTMHADLITCKAEEASLLKRNSTCHGELTASHSAKMATCALYDDMNYASAGAARVARCADSTLFSGSYEDFLERDIQILATLKLRGQNCTDITAVYSSKSTECDDLSMDLSAKMKECLSLEVQLATSNSLTFEIAQESSKASEVTQVNCGPYVARVAACSNYEACYISEVAMQESSYKAAATLSTSRKAEMTALQRILCLLDVLGLPVAQQSSKLQECLVATHNVSTLDMPAPVAPAKAACDPGVLPAGCAAI</sequence>